<dbReference type="InterPro" id="IPR001135">
    <property type="entry name" value="NADH_Q_OxRdtase_suD"/>
</dbReference>
<evidence type="ECO:0000256" key="5">
    <source>
        <dbReference type="ARBA" id="ARBA00022967"/>
    </source>
</evidence>
<dbReference type="EMBL" id="CM001402">
    <property type="protein sequence ID" value="EHO41634.1"/>
    <property type="molecule type" value="Genomic_DNA"/>
</dbReference>
<dbReference type="PANTHER" id="PTHR11993:SF10">
    <property type="entry name" value="NADH DEHYDROGENASE [UBIQUINONE] IRON-SULFUR PROTEIN 2, MITOCHONDRIAL"/>
    <property type="match status" value="1"/>
</dbReference>
<evidence type="ECO:0000313" key="10">
    <source>
        <dbReference type="Proteomes" id="UP000004671"/>
    </source>
</evidence>
<reference evidence="9 10" key="1">
    <citation type="submission" date="2011-09" db="EMBL/GenBank/DDBJ databases">
        <title>The permanent draft genome of Caldithrix abyssi DSM 13497.</title>
        <authorList>
            <consortium name="US DOE Joint Genome Institute (JGI-PGF)"/>
            <person name="Lucas S."/>
            <person name="Han J."/>
            <person name="Lapidus A."/>
            <person name="Bruce D."/>
            <person name="Goodwin L."/>
            <person name="Pitluck S."/>
            <person name="Peters L."/>
            <person name="Kyrpides N."/>
            <person name="Mavromatis K."/>
            <person name="Ivanova N."/>
            <person name="Mikhailova N."/>
            <person name="Chertkov O."/>
            <person name="Detter J.C."/>
            <person name="Tapia R."/>
            <person name="Han C."/>
            <person name="Land M."/>
            <person name="Hauser L."/>
            <person name="Markowitz V."/>
            <person name="Cheng J.-F."/>
            <person name="Hugenholtz P."/>
            <person name="Woyke T."/>
            <person name="Wu D."/>
            <person name="Spring S."/>
            <person name="Brambilla E."/>
            <person name="Klenk H.-P."/>
            <person name="Eisen J.A."/>
        </authorList>
    </citation>
    <scope>NUCLEOTIDE SEQUENCE [LARGE SCALE GENOMIC DNA]</scope>
    <source>
        <strain evidence="9 10">DSM 13497</strain>
    </source>
</reference>
<evidence type="ECO:0000256" key="6">
    <source>
        <dbReference type="ARBA" id="ARBA00023027"/>
    </source>
</evidence>
<evidence type="ECO:0000256" key="2">
    <source>
        <dbReference type="ARBA" id="ARBA00004202"/>
    </source>
</evidence>
<name>H1XUT5_CALAY</name>
<keyword evidence="9" id="KW-0830">Ubiquinone</keyword>
<evidence type="ECO:0000256" key="7">
    <source>
        <dbReference type="RuleBase" id="RU003685"/>
    </source>
</evidence>
<evidence type="ECO:0000256" key="4">
    <source>
        <dbReference type="ARBA" id="ARBA00022448"/>
    </source>
</evidence>
<dbReference type="GO" id="GO:0005886">
    <property type="term" value="C:plasma membrane"/>
    <property type="evidence" value="ECO:0007669"/>
    <property type="project" value="UniProtKB-SubCell"/>
</dbReference>
<dbReference type="InterPro" id="IPR022885">
    <property type="entry name" value="NDH1_su_D/H"/>
</dbReference>
<dbReference type="Proteomes" id="UP000004671">
    <property type="component" value="Chromosome"/>
</dbReference>
<dbReference type="InParanoid" id="H1XUT5"/>
<proteinExistence type="inferred from homology"/>
<dbReference type="InterPro" id="IPR014029">
    <property type="entry name" value="NADH_UbQ_OxRdtase_49kDa_CS"/>
</dbReference>
<dbReference type="GO" id="GO:0048038">
    <property type="term" value="F:quinone binding"/>
    <property type="evidence" value="ECO:0007669"/>
    <property type="project" value="InterPro"/>
</dbReference>
<keyword evidence="10" id="KW-1185">Reference proteome</keyword>
<dbReference type="GO" id="GO:0016651">
    <property type="term" value="F:oxidoreductase activity, acting on NAD(P)H"/>
    <property type="evidence" value="ECO:0007669"/>
    <property type="project" value="InterPro"/>
</dbReference>
<evidence type="ECO:0000256" key="3">
    <source>
        <dbReference type="ARBA" id="ARBA00005769"/>
    </source>
</evidence>
<feature type="domain" description="NADH-quinone oxidoreductase subunit D" evidence="8">
    <location>
        <begin position="164"/>
        <end position="326"/>
    </location>
</feature>
<dbReference type="Pfam" id="PF00346">
    <property type="entry name" value="Complex1_49kDa"/>
    <property type="match status" value="2"/>
</dbReference>
<evidence type="ECO:0000313" key="9">
    <source>
        <dbReference type="EMBL" id="EHO41634.1"/>
    </source>
</evidence>
<dbReference type="RefSeq" id="WP_006928800.1">
    <property type="nucleotide sequence ID" value="NZ_CM001402.1"/>
</dbReference>
<dbReference type="PaxDb" id="880073-Calab_2022"/>
<dbReference type="Gene3D" id="1.10.645.10">
    <property type="entry name" value="Cytochrome-c3 Hydrogenase, chain B"/>
    <property type="match status" value="1"/>
</dbReference>
<organism evidence="9 10">
    <name type="scientific">Caldithrix abyssi DSM 13497</name>
    <dbReference type="NCBI Taxonomy" id="880073"/>
    <lineage>
        <taxon>Bacteria</taxon>
        <taxon>Pseudomonadati</taxon>
        <taxon>Calditrichota</taxon>
        <taxon>Calditrichia</taxon>
        <taxon>Calditrichales</taxon>
        <taxon>Calditrichaceae</taxon>
        <taxon>Caldithrix</taxon>
    </lineage>
</organism>
<dbReference type="SUPFAM" id="SSF56762">
    <property type="entry name" value="HydB/Nqo4-like"/>
    <property type="match status" value="1"/>
</dbReference>
<keyword evidence="4 7" id="KW-0813">Transport</keyword>
<dbReference type="AlphaFoldDB" id="H1XUT5"/>
<protein>
    <submittedName>
        <fullName evidence="9">NADH-ubiquinone oxidoreductase chain 49kDa</fullName>
    </submittedName>
</protein>
<dbReference type="PROSITE" id="PS00535">
    <property type="entry name" value="COMPLEX1_49K"/>
    <property type="match status" value="1"/>
</dbReference>
<dbReference type="OrthoDB" id="9801496at2"/>
<dbReference type="GO" id="GO:0051287">
    <property type="term" value="F:NAD binding"/>
    <property type="evidence" value="ECO:0007669"/>
    <property type="project" value="InterPro"/>
</dbReference>
<dbReference type="PANTHER" id="PTHR11993">
    <property type="entry name" value="NADH-UBIQUINONE OXIDOREDUCTASE 49 KDA SUBUNIT"/>
    <property type="match status" value="1"/>
</dbReference>
<dbReference type="eggNOG" id="COG0649">
    <property type="taxonomic scope" value="Bacteria"/>
</dbReference>
<evidence type="ECO:0000259" key="8">
    <source>
        <dbReference type="Pfam" id="PF00346"/>
    </source>
</evidence>
<keyword evidence="6 7" id="KW-0520">NAD</keyword>
<feature type="domain" description="NADH-quinone oxidoreductase subunit D" evidence="8">
    <location>
        <begin position="331"/>
        <end position="406"/>
    </location>
</feature>
<comment type="subcellular location">
    <subcellularLocation>
        <location evidence="2">Cell membrane</location>
        <topology evidence="2">Peripheral membrane protein</topology>
    </subcellularLocation>
</comment>
<accession>H1XUT5</accession>
<keyword evidence="5 7" id="KW-1278">Translocase</keyword>
<sequence length="406" mass="45662">MKSKELSATIEINKQAANKTPISPWEPFWAEQKQFDLKSGKYLKIWHGPQHPGVTGNMALELTLQGDVVVECKTHVGYLHRGFEKLMERRKFIQCFPIVCRICVPEPDYNEYLFAAAVEELAGIQVPERGQWIRALVLEMIRLASLTMGLGGQAGAFGLSPIGQWGVAHRDFILDLFEELTGGRIYHMYIVPGGVRQDFPDDGFPGRVEEVLQKLEKLILDIERVMFNNAVFKSRARGLGKIPADWIEPFGITGTTARAAGVAIDVRKDNPYLIYDQLDFEIILGTESDVYERTLLRKEEILNSINLIRQILKKMPRTGPVRVKLPNVLHWKVPAGETYVRAETGRGEMGYYLVSDGSEYPRRVHVRGASYTHAMALLEQLAVGLSIADVAGLMVSLQTCPPEIER</sequence>
<comment type="function">
    <text evidence="1">NDH-1 shuttles electrons from NADH, via FMN and iron-sulfur (Fe-S) centers, to quinones in the respiratory chain. The immediate electron acceptor for the enzyme in this species is believed to be ubiquinone. Couples the redox reaction to proton translocation (for every two electrons transferred, four hydrogen ions are translocated across the cytoplasmic membrane), and thus conserves the redox energy in a proton gradient.</text>
</comment>
<evidence type="ECO:0000256" key="1">
    <source>
        <dbReference type="ARBA" id="ARBA00002378"/>
    </source>
</evidence>
<dbReference type="STRING" id="880073.Cabys_787"/>
<dbReference type="InterPro" id="IPR029014">
    <property type="entry name" value="NiFe-Hase_large"/>
</dbReference>
<dbReference type="HOGENOM" id="CLU_015134_1_2_0"/>
<gene>
    <name evidence="9" type="ORF">Calab_2022</name>
</gene>
<comment type="similarity">
    <text evidence="3 7">Belongs to the complex I 49 kDa subunit family.</text>
</comment>